<evidence type="ECO:0000313" key="5">
    <source>
        <dbReference type="EMBL" id="MCP9291514.1"/>
    </source>
</evidence>
<keyword evidence="2" id="KW-0813">Transport</keyword>
<keyword evidence="3" id="KW-0732">Signal</keyword>
<accession>A0A9X2L3D2</accession>
<dbReference type="Proteomes" id="UP001139125">
    <property type="component" value="Unassembled WGS sequence"/>
</dbReference>
<keyword evidence="6" id="KW-1185">Reference proteome</keyword>
<feature type="domain" description="Solute-binding protein family 5" evidence="4">
    <location>
        <begin position="96"/>
        <end position="324"/>
    </location>
</feature>
<evidence type="ECO:0000313" key="6">
    <source>
        <dbReference type="Proteomes" id="UP001139125"/>
    </source>
</evidence>
<evidence type="ECO:0000256" key="1">
    <source>
        <dbReference type="ARBA" id="ARBA00005695"/>
    </source>
</evidence>
<sequence>MKKLVLLIISVFVFISCGKELETVTVKSDTSELLNAPADSVYTEIDPAQDDFVHIRFGEIAAIESLDPLFASSNSEWRVMNLIYEGLTGLNSSGNPSPALAKRWEVNTDSTQFTFHLRTDVYFHDSPAFENGSGRRFVASDVRYAFERMADNDVPDFTANHFGDIRGFVAYHSEQTLVKNPDKRAFNTIEGLKIRNDSTVVFFLNKPSSDFLERLAHPMASIYAKESVPAGNGLIQKAAGTGRFAFIKKEGNAHLLTQNKAYRGFTPKINRLDIVSGLEEKDLYQELARKNLDALIEVGSSTLMSVTDSTGTLLDSFTKTFQLNQTSTHSDYSFFYNQNSGQRASVNELISNADLENLLPLSVMGTVTTNMVGSADGAEPDSSRQLVITQTVHPFEVFFLDRLATRATSMDFSFSMNASFALYDDISLTTRPYPETEKFLSWKSPVYILSSPAISGISITHEPWNISLVSVNKTGGSE</sequence>
<dbReference type="InterPro" id="IPR000914">
    <property type="entry name" value="SBP_5_dom"/>
</dbReference>
<dbReference type="PANTHER" id="PTHR30290:SF9">
    <property type="entry name" value="OLIGOPEPTIDE-BINDING PROTEIN APPA"/>
    <property type="match status" value="1"/>
</dbReference>
<dbReference type="EMBL" id="JANDBC010000001">
    <property type="protein sequence ID" value="MCP9291514.1"/>
    <property type="molecule type" value="Genomic_DNA"/>
</dbReference>
<protein>
    <submittedName>
        <fullName evidence="5">ABC transporter substrate-binding protein</fullName>
    </submittedName>
</protein>
<organism evidence="5 6">
    <name type="scientific">Gracilimonas sediminicola</name>
    <dbReference type="NCBI Taxonomy" id="2952158"/>
    <lineage>
        <taxon>Bacteria</taxon>
        <taxon>Pseudomonadati</taxon>
        <taxon>Balneolota</taxon>
        <taxon>Balneolia</taxon>
        <taxon>Balneolales</taxon>
        <taxon>Balneolaceae</taxon>
        <taxon>Gracilimonas</taxon>
    </lineage>
</organism>
<gene>
    <name evidence="5" type="ORF">NM125_07965</name>
</gene>
<comment type="caution">
    <text evidence="5">The sequence shown here is derived from an EMBL/GenBank/DDBJ whole genome shotgun (WGS) entry which is preliminary data.</text>
</comment>
<dbReference type="PROSITE" id="PS51257">
    <property type="entry name" value="PROKAR_LIPOPROTEIN"/>
    <property type="match status" value="1"/>
</dbReference>
<dbReference type="InterPro" id="IPR039424">
    <property type="entry name" value="SBP_5"/>
</dbReference>
<evidence type="ECO:0000256" key="3">
    <source>
        <dbReference type="ARBA" id="ARBA00022729"/>
    </source>
</evidence>
<proteinExistence type="inferred from homology"/>
<dbReference type="PANTHER" id="PTHR30290">
    <property type="entry name" value="PERIPLASMIC BINDING COMPONENT OF ABC TRANSPORTER"/>
    <property type="match status" value="1"/>
</dbReference>
<dbReference type="Pfam" id="PF00496">
    <property type="entry name" value="SBP_bac_5"/>
    <property type="match status" value="1"/>
</dbReference>
<comment type="similarity">
    <text evidence="1">Belongs to the bacterial solute-binding protein 5 family.</text>
</comment>
<dbReference type="GO" id="GO:0015833">
    <property type="term" value="P:peptide transport"/>
    <property type="evidence" value="ECO:0007669"/>
    <property type="project" value="TreeGrafter"/>
</dbReference>
<dbReference type="Gene3D" id="3.40.190.10">
    <property type="entry name" value="Periplasmic binding protein-like II"/>
    <property type="match status" value="1"/>
</dbReference>
<evidence type="ECO:0000256" key="2">
    <source>
        <dbReference type="ARBA" id="ARBA00022448"/>
    </source>
</evidence>
<dbReference type="GO" id="GO:1904680">
    <property type="term" value="F:peptide transmembrane transporter activity"/>
    <property type="evidence" value="ECO:0007669"/>
    <property type="project" value="TreeGrafter"/>
</dbReference>
<reference evidence="5" key="1">
    <citation type="submission" date="2022-06" db="EMBL/GenBank/DDBJ databases">
        <title>Gracilimonas sp. CAU 1638 isolated from sea sediment.</title>
        <authorList>
            <person name="Kim W."/>
        </authorList>
    </citation>
    <scope>NUCLEOTIDE SEQUENCE</scope>
    <source>
        <strain evidence="5">CAU 1638</strain>
    </source>
</reference>
<dbReference type="SUPFAM" id="SSF53850">
    <property type="entry name" value="Periplasmic binding protein-like II"/>
    <property type="match status" value="1"/>
</dbReference>
<evidence type="ECO:0000259" key="4">
    <source>
        <dbReference type="Pfam" id="PF00496"/>
    </source>
</evidence>
<dbReference type="AlphaFoldDB" id="A0A9X2L3D2"/>
<dbReference type="RefSeq" id="WP_255134380.1">
    <property type="nucleotide sequence ID" value="NZ_JANDBC010000001.1"/>
</dbReference>
<name>A0A9X2L3D2_9BACT</name>